<evidence type="ECO:0000259" key="1">
    <source>
        <dbReference type="Pfam" id="PF03299"/>
    </source>
</evidence>
<reference evidence="2 3" key="1">
    <citation type="submission" date="2015-09" db="EMBL/GenBank/DDBJ databases">
        <title>Draft genome of the parasitic nematode Teladorsagia circumcincta isolate WARC Sus (inbred).</title>
        <authorList>
            <person name="Mitreva M."/>
        </authorList>
    </citation>
    <scope>NUCLEOTIDE SEQUENCE [LARGE SCALE GENOMIC DNA]</scope>
    <source>
        <strain evidence="2 3">S</strain>
    </source>
</reference>
<dbReference type="EMBL" id="KZ356251">
    <property type="protein sequence ID" value="PIO60053.1"/>
    <property type="molecule type" value="Genomic_DNA"/>
</dbReference>
<dbReference type="Pfam" id="PF03299">
    <property type="entry name" value="TF_AP-2"/>
    <property type="match status" value="1"/>
</dbReference>
<dbReference type="OrthoDB" id="10444394at2759"/>
<dbReference type="AlphaFoldDB" id="A0A2G9TPV8"/>
<accession>A0A2G9TPV8</accession>
<proteinExistence type="predicted"/>
<evidence type="ECO:0000313" key="2">
    <source>
        <dbReference type="EMBL" id="PIO60053.1"/>
    </source>
</evidence>
<keyword evidence="3" id="KW-1185">Reference proteome</keyword>
<evidence type="ECO:0000313" key="3">
    <source>
        <dbReference type="Proteomes" id="UP000230423"/>
    </source>
</evidence>
<feature type="domain" description="Transcription factor AP-2 C-terminal" evidence="1">
    <location>
        <begin position="1"/>
        <end position="94"/>
    </location>
</feature>
<protein>
    <recommendedName>
        <fullName evidence="1">Transcription factor AP-2 C-terminal domain-containing protein</fullName>
    </recommendedName>
</protein>
<dbReference type="InterPro" id="IPR013854">
    <property type="entry name" value="TF_AP2_C"/>
</dbReference>
<name>A0A2G9TPV8_TELCI</name>
<sequence length="118" mass="13218">MARDFDGLCRNSLNTSAIARRCSQITHSLLELDAASRVLAGILNAFEDVPENPEDYVEKDDSSFTINILSLLTHGFGHNAVKTVIRLTMEIIEQQRLLLHEVPFTCNPSAEQSKPLYM</sequence>
<dbReference type="Proteomes" id="UP000230423">
    <property type="component" value="Unassembled WGS sequence"/>
</dbReference>
<gene>
    <name evidence="2" type="ORF">TELCIR_18467</name>
</gene>
<organism evidence="2 3">
    <name type="scientific">Teladorsagia circumcincta</name>
    <name type="common">Brown stomach worm</name>
    <name type="synonym">Ostertagia circumcincta</name>
    <dbReference type="NCBI Taxonomy" id="45464"/>
    <lineage>
        <taxon>Eukaryota</taxon>
        <taxon>Metazoa</taxon>
        <taxon>Ecdysozoa</taxon>
        <taxon>Nematoda</taxon>
        <taxon>Chromadorea</taxon>
        <taxon>Rhabditida</taxon>
        <taxon>Rhabditina</taxon>
        <taxon>Rhabditomorpha</taxon>
        <taxon>Strongyloidea</taxon>
        <taxon>Trichostrongylidae</taxon>
        <taxon>Teladorsagia</taxon>
    </lineage>
</organism>